<evidence type="ECO:0000313" key="2">
    <source>
        <dbReference type="Proteomes" id="UP000663859"/>
    </source>
</evidence>
<dbReference type="RefSeq" id="WP_174583367.1">
    <property type="nucleotide sequence ID" value="NZ_CAJNOB010000025.1"/>
</dbReference>
<dbReference type="EMBL" id="CAJNOB010000025">
    <property type="protein sequence ID" value="CAF0699947.1"/>
    <property type="molecule type" value="Genomic_DNA"/>
</dbReference>
<organism evidence="1 2">
    <name type="scientific">Candidatus Methylacidithermus pantelleriae</name>
    <dbReference type="NCBI Taxonomy" id="2744239"/>
    <lineage>
        <taxon>Bacteria</taxon>
        <taxon>Pseudomonadati</taxon>
        <taxon>Verrucomicrobiota</taxon>
        <taxon>Methylacidiphilae</taxon>
        <taxon>Methylacidiphilales</taxon>
        <taxon>Methylacidiphilaceae</taxon>
        <taxon>Candidatus Methylacidithermus</taxon>
    </lineage>
</organism>
<accession>A0A8J2FRF2</accession>
<keyword evidence="2" id="KW-1185">Reference proteome</keyword>
<reference evidence="1" key="1">
    <citation type="submission" date="2021-02" db="EMBL/GenBank/DDBJ databases">
        <authorList>
            <person name="Cremers G."/>
            <person name="Picone N."/>
        </authorList>
    </citation>
    <scope>NUCLEOTIDE SEQUENCE</scope>
    <source>
        <strain evidence="1">PQ17</strain>
    </source>
</reference>
<sequence length="92" mass="10291">MAGRRLELESLAPVRTRSLSSFPYAKAIAIAQSRLFFRTAVEVIQFDLALASVMGAVNYARRHGTGFLPRRRIVPSPGEDGFFAHTHSCERR</sequence>
<name>A0A8J2FRF2_9BACT</name>
<proteinExistence type="predicted"/>
<dbReference type="Proteomes" id="UP000663859">
    <property type="component" value="Unassembled WGS sequence"/>
</dbReference>
<comment type="caution">
    <text evidence="1">The sequence shown here is derived from an EMBL/GenBank/DDBJ whole genome shotgun (WGS) entry which is preliminary data.</text>
</comment>
<gene>
    <name evidence="1" type="ORF">MPNT_310020</name>
</gene>
<evidence type="ECO:0000313" key="1">
    <source>
        <dbReference type="EMBL" id="CAF0699947.1"/>
    </source>
</evidence>
<protein>
    <submittedName>
        <fullName evidence="1">Uncharacterized protein</fullName>
    </submittedName>
</protein>
<dbReference type="AlphaFoldDB" id="A0A8J2FRF2"/>